<keyword evidence="2" id="KW-1185">Reference proteome</keyword>
<evidence type="ECO:0000313" key="1">
    <source>
        <dbReference type="EMBL" id="BAX03432.1"/>
    </source>
</evidence>
<sequence length="490" mass="54949">MDNYISKMQVYRGERLHGFVDETMLTNALKLAPKQLPQTISLIYGTHYSNYSSGLDLLTGGLGHKIELDKPSYEWTIEVEDTAPVDVICAYSLGTLVLAAANAGKNLATFQIVLKEPAFGAGAIIELDDKNYQLRIMNEPNPRDGYWEYDVVNATGDPTLEIPGKYLQSTNKVTRAGSAYEEGSDEADIISYSTGMKFRNYPTIMRLKVDITGSAKSDVLAFALKDPASGKSSYLWADFQIWKATRDFMMRRDYQAWMDKSTVRADGTFLLRGKKNVIKRSAGIDEQISPTNILQYTELSEEILDNFTMMLSYAVKGMNERKFLVLTGEMGMREFDRVLKAKLGTLNVHVEDTKFVSGSGQNLSFGGQFTSWKFPNGIEINLKLLPILDDIQHNRRLHPVSKKPISSYTMYFIDNTFRNGRSNIVKLYKKDREFVSWVIPGSCSPSGFQKGTNSFGANPIDGYSVHFLSEVSYAILDPRGCGKLEYALAD</sequence>
<reference evidence="1 2" key="1">
    <citation type="journal article" date="2017" name="Microbes Environ.">
        <title>Discovery and Complete Genome Sequence of a Bacteriophage from an Obligate Intracellular Symbiont of a Cellulolytic Protist in the Termite Gut.</title>
        <authorList>
            <person name="Pramono A.K."/>
            <person name="Kuwahara H."/>
            <person name="Itoh T."/>
            <person name="Toyoda A."/>
            <person name="Yamada A."/>
            <person name="Hongoh Y."/>
        </authorList>
    </citation>
    <scope>NUCLEOTIDE SEQUENCE [LARGE SCALE GENOMIC DNA]</scope>
    <source>
        <strain evidence="1">ProJPt-Bp1</strain>
    </source>
</reference>
<organism evidence="1 2">
    <name type="scientific">Azobacteroides phage ProJPt-Bp1</name>
    <dbReference type="NCBI Taxonomy" id="1920526"/>
    <lineage>
        <taxon>Viruses</taxon>
        <taxon>Duplodnaviria</taxon>
        <taxon>Heunggongvirae</taxon>
        <taxon>Uroviricota</taxon>
        <taxon>Caudoviricetes</taxon>
        <taxon>Crassvirales</taxon>
        <taxon>Suoliviridae</taxon>
        <taxon>Dechshavirus</taxon>
        <taxon>Dechshavirus japanensis</taxon>
    </lineage>
</organism>
<dbReference type="GeneID" id="65105589"/>
<dbReference type="RefSeq" id="YP_010088155.1">
    <property type="nucleotide sequence ID" value="NC_055706.1"/>
</dbReference>
<proteinExistence type="predicted"/>
<dbReference type="Pfam" id="PF23898">
    <property type="entry name" value="Crass_capsid"/>
    <property type="match status" value="1"/>
</dbReference>
<dbReference type="KEGG" id="vg:65105589"/>
<name>A0A1V1FPP1_9CAUD</name>
<dbReference type="InterPro" id="IPR056401">
    <property type="entry name" value="Crass_capsid"/>
</dbReference>
<dbReference type="EMBL" id="AP017903">
    <property type="protein sequence ID" value="BAX03432.1"/>
    <property type="molecule type" value="Genomic_DNA"/>
</dbReference>
<evidence type="ECO:0000313" key="2">
    <source>
        <dbReference type="Proteomes" id="UP000222295"/>
    </source>
</evidence>
<protein>
    <submittedName>
        <fullName evidence="1">Putative structural protein</fullName>
    </submittedName>
</protein>
<accession>A0A1V1FPP1</accession>
<dbReference type="Proteomes" id="UP000222295">
    <property type="component" value="Segment"/>
</dbReference>